<dbReference type="GO" id="GO:0005509">
    <property type="term" value="F:calcium ion binding"/>
    <property type="evidence" value="ECO:0007669"/>
    <property type="project" value="InterPro"/>
</dbReference>
<organism evidence="4 5">
    <name type="scientific">Emcibacter nanhaiensis</name>
    <dbReference type="NCBI Taxonomy" id="1505037"/>
    <lineage>
        <taxon>Bacteria</taxon>
        <taxon>Pseudomonadati</taxon>
        <taxon>Pseudomonadota</taxon>
        <taxon>Alphaproteobacteria</taxon>
        <taxon>Emcibacterales</taxon>
        <taxon>Emcibacteraceae</taxon>
        <taxon>Emcibacter</taxon>
    </lineage>
</organism>
<dbReference type="Gene3D" id="2.150.10.10">
    <property type="entry name" value="Serralysin-like metalloprotease, C-terminal"/>
    <property type="match status" value="4"/>
</dbReference>
<dbReference type="Proteomes" id="UP000319148">
    <property type="component" value="Unassembled WGS sequence"/>
</dbReference>
<keyword evidence="5" id="KW-1185">Reference proteome</keyword>
<dbReference type="PANTHER" id="PTHR38340:SF1">
    <property type="entry name" value="S-LAYER PROTEIN"/>
    <property type="match status" value="1"/>
</dbReference>
<sequence length="1334" mass="136264">MTYRPSGAVPASKNDKIDIENISTPRTTPEKSSGRKGLRFGLMSLSLLPLAGCGGGGGSTASPTSPTTPTTPDPDFTENPTNVFTAIDDNDRTLDESGSTADLTVIGRGGDDSITTGSGDDMIRGGDGADTIVAGAGDDVIVVIGTTAAGEYTSADITNPAGSGVDLSGLITLADLNDRTTSEAQAGESLDGGAGNNTLYIYGTVDLTGVTLTNLTQLIVNSDVTLTQEQIARFTSIDGDGNSIINIVVPDGQSASLDLSTISVSDIGAINIDGNLTLVIDDLNDLAGIASIVSQAGDNLTLSISGDVPLNINLSDLLAIFPKIDTLDLDDVVTLSIDDPAAVTALGLTDISGDGVIDAGGSVEVLNALENINLSIGEVFASVDSFAVQEDTLLVLNIQDDLLSNDFTLNGDAVSFVDFSLSEDSAGQAVFIIDEELGVVIIKPAQDYSGLLSFNYTVEDENGNSDSGTVKVNVNPVDDVPTAYGATVNVSVNESGTLSIDGIVMSNDVVLSTDGDQLHIEDPDSSLSPIVIRVDEISHGEILVNGSPATEFTYSQVSSGVVEFSHSGGTSLPTLSISLSNDGINFGETFDVTVRLSDLDNAYIITEAGTFQPGFTIAANESYYSDAEDLYFYSNSPSSDFTNYGQITGLGDTGYINPLYFDDVGTVTNYGIIEIEGGTDDAAAIHTFGEGTLINHGLIQTSVPFDFYSSGGDTETYAFGAVIGSATNSGTILAEGKGAIGLFYTSGLTLNNSGYIIARGNELAEGVAVSGGVANIVNSGLISASAEDEQGISFGLDLFNTVATVENSGTITADIAVYATNLTALNNSGAISGEIYLLSSLDNTLINTGSINGNIYFGSGDDSLTNTDGSISGLVYLGAGNDTAIGSSASDYLIGEAGDDTISSGGGDDLISGGAGADTIDGGEGSDTVSYRSSTAAVIASLDGSLGLQGDAEGDSLTSIENLIGSAYGDVLKGNDGDNILQGLEGDDYFDSGLGADTLDGGLGVDNARYQFSDAAVFIDLGAGTASGGHAEGDILISIENLWGSEFDDTLTGDLKDNRLFGHDGDDTLLGAEGDDYLEGMAGADHLDGGDGTDTALYVNYNTEGVTVNLGTGVGSGGNAEGDTYTGIENVSGTQFDDVIFGSADDNYLIGSEGNDVLYGQQGDDHLEGSLGNDTLYGGDGNDRLTDSFGNNVLFGGEGADSFETGDGDDSINVTNLDFTLISAGGGNDFLALVGTGLNLDLSSETGDLISGIENISLGIDGANSLTLTAQDLLDLSSTSDQLIVTGGADDVVNATGEGWVQEADQIIDGVTYNVYTSDLATLLVEEDIIQNVG</sequence>
<dbReference type="EMBL" id="VFIY01000018">
    <property type="protein sequence ID" value="TPD57363.1"/>
    <property type="molecule type" value="Genomic_DNA"/>
</dbReference>
<dbReference type="InterPro" id="IPR050557">
    <property type="entry name" value="RTX_toxin/Mannuronan_C5-epim"/>
</dbReference>
<evidence type="ECO:0000256" key="1">
    <source>
        <dbReference type="ARBA" id="ARBA00004613"/>
    </source>
</evidence>
<reference evidence="5" key="1">
    <citation type="submission" date="2019-06" db="EMBL/GenBank/DDBJ databases">
        <title>The complete genome of Emcibacter congregatus ZYLT.</title>
        <authorList>
            <person name="Zhao Z."/>
        </authorList>
    </citation>
    <scope>NUCLEOTIDE SEQUENCE [LARGE SCALE GENOMIC DNA]</scope>
    <source>
        <strain evidence="5">MCCC 1A06723</strain>
    </source>
</reference>
<dbReference type="PANTHER" id="PTHR38340">
    <property type="entry name" value="S-LAYER PROTEIN"/>
    <property type="match status" value="1"/>
</dbReference>
<dbReference type="Pfam" id="PF16184">
    <property type="entry name" value="Cadherin_3"/>
    <property type="match status" value="1"/>
</dbReference>
<comment type="caution">
    <text evidence="4">The sequence shown here is derived from an EMBL/GenBank/DDBJ whole genome shotgun (WGS) entry which is preliminary data.</text>
</comment>
<evidence type="ECO:0000313" key="4">
    <source>
        <dbReference type="EMBL" id="TPD57363.1"/>
    </source>
</evidence>
<dbReference type="InterPro" id="IPR018511">
    <property type="entry name" value="Hemolysin-typ_Ca-bd_CS"/>
</dbReference>
<gene>
    <name evidence="4" type="ORF">FIV46_14655</name>
</gene>
<dbReference type="InterPro" id="IPR011049">
    <property type="entry name" value="Serralysin-like_metalloprot_C"/>
</dbReference>
<protein>
    <submittedName>
        <fullName evidence="4">Uncharacterized protein</fullName>
    </submittedName>
</protein>
<name>A0A501PAI5_9PROT</name>
<evidence type="ECO:0000256" key="3">
    <source>
        <dbReference type="SAM" id="MobiDB-lite"/>
    </source>
</evidence>
<dbReference type="PROSITE" id="PS00330">
    <property type="entry name" value="HEMOLYSIN_CALCIUM"/>
    <property type="match status" value="5"/>
</dbReference>
<keyword evidence="2" id="KW-0964">Secreted</keyword>
<dbReference type="GO" id="GO:0005576">
    <property type="term" value="C:extracellular region"/>
    <property type="evidence" value="ECO:0007669"/>
    <property type="project" value="UniProtKB-SubCell"/>
</dbReference>
<dbReference type="Pfam" id="PF17963">
    <property type="entry name" value="Big_9"/>
    <property type="match status" value="1"/>
</dbReference>
<dbReference type="OrthoDB" id="223957at2"/>
<dbReference type="InterPro" id="IPR001343">
    <property type="entry name" value="Hemolysn_Ca-bd"/>
</dbReference>
<feature type="compositionally biased region" description="Low complexity" evidence="3">
    <location>
        <begin position="60"/>
        <end position="70"/>
    </location>
</feature>
<feature type="region of interest" description="Disordered" evidence="3">
    <location>
        <begin position="1"/>
        <end position="36"/>
    </location>
</feature>
<dbReference type="PRINTS" id="PR00313">
    <property type="entry name" value="CABNDNGRPT"/>
</dbReference>
<dbReference type="Pfam" id="PF00353">
    <property type="entry name" value="HemolysinCabind"/>
    <property type="match status" value="6"/>
</dbReference>
<comment type="subcellular location">
    <subcellularLocation>
        <location evidence="1">Secreted</location>
    </subcellularLocation>
</comment>
<feature type="region of interest" description="Disordered" evidence="3">
    <location>
        <begin position="53"/>
        <end position="122"/>
    </location>
</feature>
<proteinExistence type="predicted"/>
<evidence type="ECO:0000256" key="2">
    <source>
        <dbReference type="ARBA" id="ARBA00022525"/>
    </source>
</evidence>
<accession>A0A501PAI5</accession>
<dbReference type="RefSeq" id="WP_139941678.1">
    <property type="nucleotide sequence ID" value="NZ_JBHSYP010000005.1"/>
</dbReference>
<dbReference type="SUPFAM" id="SSF51120">
    <property type="entry name" value="beta-Roll"/>
    <property type="match status" value="4"/>
</dbReference>
<evidence type="ECO:0000313" key="5">
    <source>
        <dbReference type="Proteomes" id="UP000319148"/>
    </source>
</evidence>
<dbReference type="Gene3D" id="2.60.40.2810">
    <property type="match status" value="1"/>
</dbReference>